<name>A0A0L6UZQ4_9BASI</name>
<sequence>MSYDLQLEDVKMLMVFRVMNDIKAKYFIICNNYLHAYKINMINDTVRYLTLGDIQEFKDQRRDEANIFAKLNSEKIIFLR</sequence>
<protein>
    <submittedName>
        <fullName evidence="1">Uncharacterized protein</fullName>
    </submittedName>
</protein>
<dbReference type="Proteomes" id="UP000037035">
    <property type="component" value="Unassembled WGS sequence"/>
</dbReference>
<reference evidence="1 2" key="1">
    <citation type="submission" date="2015-08" db="EMBL/GenBank/DDBJ databases">
        <title>Next Generation Sequencing and Analysis of the Genome of Puccinia sorghi L Schw, the Causal Agent of Maize Common Rust.</title>
        <authorList>
            <person name="Rochi L."/>
            <person name="Burguener G."/>
            <person name="Darino M."/>
            <person name="Turjanski A."/>
            <person name="Kreff E."/>
            <person name="Dieguez M.J."/>
            <person name="Sacco F."/>
        </authorList>
    </citation>
    <scope>NUCLEOTIDE SEQUENCE [LARGE SCALE GENOMIC DNA]</scope>
    <source>
        <strain evidence="1 2">RO10H11247</strain>
    </source>
</reference>
<proteinExistence type="predicted"/>
<gene>
    <name evidence="1" type="ORF">VP01_308g10</name>
</gene>
<accession>A0A0L6UZQ4</accession>
<evidence type="ECO:0000313" key="2">
    <source>
        <dbReference type="Proteomes" id="UP000037035"/>
    </source>
</evidence>
<keyword evidence="2" id="KW-1185">Reference proteome</keyword>
<dbReference type="VEuPathDB" id="FungiDB:VP01_308g10"/>
<dbReference type="OrthoDB" id="2506823at2759"/>
<organism evidence="1 2">
    <name type="scientific">Puccinia sorghi</name>
    <dbReference type="NCBI Taxonomy" id="27349"/>
    <lineage>
        <taxon>Eukaryota</taxon>
        <taxon>Fungi</taxon>
        <taxon>Dikarya</taxon>
        <taxon>Basidiomycota</taxon>
        <taxon>Pucciniomycotina</taxon>
        <taxon>Pucciniomycetes</taxon>
        <taxon>Pucciniales</taxon>
        <taxon>Pucciniaceae</taxon>
        <taxon>Puccinia</taxon>
    </lineage>
</organism>
<dbReference type="AlphaFoldDB" id="A0A0L6UZQ4"/>
<dbReference type="EMBL" id="LAVV01008046">
    <property type="protein sequence ID" value="KNZ53969.1"/>
    <property type="molecule type" value="Genomic_DNA"/>
</dbReference>
<comment type="caution">
    <text evidence="1">The sequence shown here is derived from an EMBL/GenBank/DDBJ whole genome shotgun (WGS) entry which is preliminary data.</text>
</comment>
<evidence type="ECO:0000313" key="1">
    <source>
        <dbReference type="EMBL" id="KNZ53969.1"/>
    </source>
</evidence>